<feature type="transmembrane region" description="Helical" evidence="7">
    <location>
        <begin position="220"/>
        <end position="239"/>
    </location>
</feature>
<proteinExistence type="inferred from homology"/>
<dbReference type="CDD" id="cd06261">
    <property type="entry name" value="TM_PBP2"/>
    <property type="match status" value="1"/>
</dbReference>
<keyword evidence="3" id="KW-1003">Cell membrane</keyword>
<dbReference type="GO" id="GO:0005886">
    <property type="term" value="C:plasma membrane"/>
    <property type="evidence" value="ECO:0007669"/>
    <property type="project" value="UniProtKB-SubCell"/>
</dbReference>
<evidence type="ECO:0000256" key="1">
    <source>
        <dbReference type="ARBA" id="ARBA00004651"/>
    </source>
</evidence>
<keyword evidence="5 7" id="KW-1133">Transmembrane helix</keyword>
<gene>
    <name evidence="9" type="ORF">DHM44_04065</name>
</gene>
<protein>
    <submittedName>
        <fullName evidence="9">Sulfonate ABC transporter permease</fullName>
    </submittedName>
</protein>
<reference evidence="9 10" key="1">
    <citation type="journal article" date="2018" name="Nat. Biotechnol.">
        <title>A standardized bacterial taxonomy based on genome phylogeny substantially revises the tree of life.</title>
        <authorList>
            <person name="Parks D.H."/>
            <person name="Chuvochina M."/>
            <person name="Waite D.W."/>
            <person name="Rinke C."/>
            <person name="Skarshewski A."/>
            <person name="Chaumeil P.A."/>
            <person name="Hugenholtz P."/>
        </authorList>
    </citation>
    <scope>NUCLEOTIDE SEQUENCE [LARGE SCALE GENOMIC DNA]</scope>
    <source>
        <strain evidence="9">UBA8672</strain>
    </source>
</reference>
<keyword evidence="2 7" id="KW-0813">Transport</keyword>
<evidence type="ECO:0000313" key="10">
    <source>
        <dbReference type="Proteomes" id="UP000262325"/>
    </source>
</evidence>
<dbReference type="EMBL" id="DPPF01000084">
    <property type="protein sequence ID" value="HCW92837.1"/>
    <property type="molecule type" value="Genomic_DNA"/>
</dbReference>
<sequence length="254" mass="28088">MGRVAKNLKKLLPIVSIAAFFLLWQYFSGFYSATLFPSPFQVLAALFELIERGVLAEHIAVSILRFLAGYILAVILAVPLGIIFGYFPLFHFAVDPLIQVLRPISPIAWFPLAVLWFGIGNAPAVFIIFLASFFPLLLSTLDSVRQIPPIYFKVATNFGAGKGAVFYKVILPAAFPGIMVGLHIAVGTAWIHLVAGEMLGSQSGLGYLIVDSRNFLRTDWIIAGMLTVGILGLVIYRIMKMFEIFIKRFWGVES</sequence>
<dbReference type="InterPro" id="IPR035906">
    <property type="entry name" value="MetI-like_sf"/>
</dbReference>
<dbReference type="Proteomes" id="UP000262325">
    <property type="component" value="Unassembled WGS sequence"/>
</dbReference>
<feature type="transmembrane region" description="Helical" evidence="7">
    <location>
        <begin position="169"/>
        <end position="193"/>
    </location>
</feature>
<name>A0A3D5QAI0_FLESI</name>
<keyword evidence="6 7" id="KW-0472">Membrane</keyword>
<comment type="subcellular location">
    <subcellularLocation>
        <location evidence="1 7">Cell membrane</location>
        <topology evidence="1 7">Multi-pass membrane protein</topology>
    </subcellularLocation>
</comment>
<dbReference type="InterPro" id="IPR000515">
    <property type="entry name" value="MetI-like"/>
</dbReference>
<comment type="caution">
    <text evidence="9">The sequence shown here is derived from an EMBL/GenBank/DDBJ whole genome shotgun (WGS) entry which is preliminary data.</text>
</comment>
<feature type="transmembrane region" description="Helical" evidence="7">
    <location>
        <begin position="107"/>
        <end position="138"/>
    </location>
</feature>
<dbReference type="AlphaFoldDB" id="A0A3D5QAI0"/>
<comment type="similarity">
    <text evidence="7">Belongs to the binding-protein-dependent transport system permease family.</text>
</comment>
<evidence type="ECO:0000256" key="7">
    <source>
        <dbReference type="RuleBase" id="RU363032"/>
    </source>
</evidence>
<evidence type="ECO:0000256" key="6">
    <source>
        <dbReference type="ARBA" id="ARBA00023136"/>
    </source>
</evidence>
<dbReference type="SUPFAM" id="SSF161098">
    <property type="entry name" value="MetI-like"/>
    <property type="match status" value="1"/>
</dbReference>
<dbReference type="GO" id="GO:0042918">
    <property type="term" value="P:alkanesulfonate transmembrane transport"/>
    <property type="evidence" value="ECO:0007669"/>
    <property type="project" value="UniProtKB-ARBA"/>
</dbReference>
<dbReference type="FunFam" id="1.10.3720.10:FF:000003">
    <property type="entry name" value="Aliphatic sulfonate ABC transporter permease"/>
    <property type="match status" value="1"/>
</dbReference>
<accession>A0A3D5QAI0</accession>
<feature type="domain" description="ABC transmembrane type-1" evidence="8">
    <location>
        <begin position="59"/>
        <end position="239"/>
    </location>
</feature>
<keyword evidence="4 7" id="KW-0812">Transmembrane</keyword>
<evidence type="ECO:0000256" key="4">
    <source>
        <dbReference type="ARBA" id="ARBA00022692"/>
    </source>
</evidence>
<dbReference type="Gene3D" id="1.10.3720.10">
    <property type="entry name" value="MetI-like"/>
    <property type="match status" value="1"/>
</dbReference>
<evidence type="ECO:0000313" key="9">
    <source>
        <dbReference type="EMBL" id="HCW92837.1"/>
    </source>
</evidence>
<evidence type="ECO:0000256" key="2">
    <source>
        <dbReference type="ARBA" id="ARBA00022448"/>
    </source>
</evidence>
<evidence type="ECO:0000256" key="3">
    <source>
        <dbReference type="ARBA" id="ARBA00022475"/>
    </source>
</evidence>
<evidence type="ECO:0000256" key="5">
    <source>
        <dbReference type="ARBA" id="ARBA00022989"/>
    </source>
</evidence>
<feature type="transmembrane region" description="Helical" evidence="7">
    <location>
        <begin position="12"/>
        <end position="32"/>
    </location>
</feature>
<organism evidence="9 10">
    <name type="scientific">Flexistipes sinusarabici</name>
    <dbReference type="NCBI Taxonomy" id="2352"/>
    <lineage>
        <taxon>Bacteria</taxon>
        <taxon>Pseudomonadati</taxon>
        <taxon>Deferribacterota</taxon>
        <taxon>Deferribacteres</taxon>
        <taxon>Deferribacterales</taxon>
        <taxon>Flexistipitaceae</taxon>
        <taxon>Flexistipes</taxon>
    </lineage>
</organism>
<evidence type="ECO:0000259" key="8">
    <source>
        <dbReference type="PROSITE" id="PS50928"/>
    </source>
</evidence>
<dbReference type="Pfam" id="PF00528">
    <property type="entry name" value="BPD_transp_1"/>
    <property type="match status" value="1"/>
</dbReference>
<dbReference type="PANTHER" id="PTHR30151:SF0">
    <property type="entry name" value="ABC TRANSPORTER PERMEASE PROTEIN MJ0413-RELATED"/>
    <property type="match status" value="1"/>
</dbReference>
<dbReference type="PANTHER" id="PTHR30151">
    <property type="entry name" value="ALKANE SULFONATE ABC TRANSPORTER-RELATED, MEMBRANE SUBUNIT"/>
    <property type="match status" value="1"/>
</dbReference>
<feature type="transmembrane region" description="Helical" evidence="7">
    <location>
        <begin position="67"/>
        <end position="87"/>
    </location>
</feature>
<dbReference type="PROSITE" id="PS50928">
    <property type="entry name" value="ABC_TM1"/>
    <property type="match status" value="1"/>
</dbReference>